<keyword evidence="5 7" id="KW-1133">Transmembrane helix</keyword>
<dbReference type="Pfam" id="PF07690">
    <property type="entry name" value="MFS_1"/>
    <property type="match status" value="1"/>
</dbReference>
<evidence type="ECO:0000256" key="5">
    <source>
        <dbReference type="ARBA" id="ARBA00022989"/>
    </source>
</evidence>
<feature type="transmembrane region" description="Helical" evidence="7">
    <location>
        <begin position="161"/>
        <end position="180"/>
    </location>
</feature>
<feature type="transmembrane region" description="Helical" evidence="7">
    <location>
        <begin position="272"/>
        <end position="290"/>
    </location>
</feature>
<dbReference type="InterPro" id="IPR036259">
    <property type="entry name" value="MFS_trans_sf"/>
</dbReference>
<gene>
    <name evidence="9" type="ORF">KHA91_10915</name>
</gene>
<organism evidence="9 10">
    <name type="scientific">Lederbergia citrea</name>
    <dbReference type="NCBI Taxonomy" id="2833581"/>
    <lineage>
        <taxon>Bacteria</taxon>
        <taxon>Bacillati</taxon>
        <taxon>Bacillota</taxon>
        <taxon>Bacilli</taxon>
        <taxon>Bacillales</taxon>
        <taxon>Bacillaceae</taxon>
        <taxon>Lederbergia</taxon>
    </lineage>
</organism>
<evidence type="ECO:0000256" key="7">
    <source>
        <dbReference type="SAM" id="Phobius"/>
    </source>
</evidence>
<dbReference type="PROSITE" id="PS50850">
    <property type="entry name" value="MFS"/>
    <property type="match status" value="1"/>
</dbReference>
<dbReference type="InterPro" id="IPR011701">
    <property type="entry name" value="MFS"/>
</dbReference>
<evidence type="ECO:0000313" key="10">
    <source>
        <dbReference type="Proteomes" id="UP000676456"/>
    </source>
</evidence>
<protein>
    <submittedName>
        <fullName evidence="9">MFS transporter</fullName>
    </submittedName>
</protein>
<reference evidence="9 10" key="1">
    <citation type="submission" date="2021-05" db="EMBL/GenBank/DDBJ databases">
        <title>Novel Bacillus species.</title>
        <authorList>
            <person name="Liu G."/>
        </authorList>
    </citation>
    <scope>NUCLEOTIDE SEQUENCE [LARGE SCALE GENOMIC DNA]</scope>
    <source>
        <strain evidence="9 10">FJAT-49682</strain>
    </source>
</reference>
<dbReference type="InterPro" id="IPR051788">
    <property type="entry name" value="MFS_Transporter"/>
</dbReference>
<dbReference type="Proteomes" id="UP000676456">
    <property type="component" value="Unassembled WGS sequence"/>
</dbReference>
<evidence type="ECO:0000256" key="1">
    <source>
        <dbReference type="ARBA" id="ARBA00004651"/>
    </source>
</evidence>
<feature type="transmembrane region" description="Helical" evidence="7">
    <location>
        <begin position="12"/>
        <end position="31"/>
    </location>
</feature>
<feature type="transmembrane region" description="Helical" evidence="7">
    <location>
        <begin position="75"/>
        <end position="92"/>
    </location>
</feature>
<sequence length="391" mass="42153">MNKLNRKLFTYAINFTILIFGMQMTMIGPVIEKMSQSFQLSVAQMGSFFTVSAAGFTVAIIFGGIISDRIGKKRVVIWSGFGFASALLLFSLSPSLLFSIILFFLAGGFGGAIEGTLSAMVADINPGNERRAVTFAHVFFGVGAIIGPAFAGWLANTDFPWQSAYMVASLLAFIAVIWVIRFEYPAVKAEEKLEMKAFKSILSNRGFLLLCTAVALYVGVETTVWGWTPKYLSLDLGLNETFAGVMVSLLWAGITIGRFISAMLSEKFSNKVLVSGLCLISILGLLAQLSSALQPFAPVTFFLLGIGFSGIWPLIVSEAGTLFKSKYTGTAFGLAFAAGGIGGMTVPYIFGFIAEHVQMSILFATLTIPLIFIMIISFILDKAEEVEESAA</sequence>
<feature type="transmembrane region" description="Helical" evidence="7">
    <location>
        <begin position="359"/>
        <end position="380"/>
    </location>
</feature>
<keyword evidence="4 7" id="KW-0812">Transmembrane</keyword>
<keyword evidence="10" id="KW-1185">Reference proteome</keyword>
<feature type="transmembrane region" description="Helical" evidence="7">
    <location>
        <begin position="201"/>
        <end position="220"/>
    </location>
</feature>
<comment type="subcellular location">
    <subcellularLocation>
        <location evidence="1">Cell membrane</location>
        <topology evidence="1">Multi-pass membrane protein</topology>
    </subcellularLocation>
</comment>
<feature type="transmembrane region" description="Helical" evidence="7">
    <location>
        <begin position="240"/>
        <end position="260"/>
    </location>
</feature>
<feature type="transmembrane region" description="Helical" evidence="7">
    <location>
        <begin position="296"/>
        <end position="315"/>
    </location>
</feature>
<dbReference type="GO" id="GO:0005886">
    <property type="term" value="C:plasma membrane"/>
    <property type="evidence" value="ECO:0007669"/>
    <property type="project" value="UniProtKB-SubCell"/>
</dbReference>
<dbReference type="SUPFAM" id="SSF103473">
    <property type="entry name" value="MFS general substrate transporter"/>
    <property type="match status" value="1"/>
</dbReference>
<dbReference type="EMBL" id="JAGYPN010000002">
    <property type="protein sequence ID" value="MBS4223255.1"/>
    <property type="molecule type" value="Genomic_DNA"/>
</dbReference>
<keyword evidence="6 7" id="KW-0472">Membrane</keyword>
<feature type="transmembrane region" description="Helical" evidence="7">
    <location>
        <begin position="134"/>
        <end position="155"/>
    </location>
</feature>
<comment type="similarity">
    <text evidence="2">Belongs to the major facilitator superfamily.</text>
</comment>
<evidence type="ECO:0000256" key="6">
    <source>
        <dbReference type="ARBA" id="ARBA00023136"/>
    </source>
</evidence>
<keyword evidence="3" id="KW-0813">Transport</keyword>
<dbReference type="PANTHER" id="PTHR23514">
    <property type="entry name" value="BYPASS OF STOP CODON PROTEIN 6"/>
    <property type="match status" value="1"/>
</dbReference>
<dbReference type="RefSeq" id="WP_213098284.1">
    <property type="nucleotide sequence ID" value="NZ_JAGYPN010000002.1"/>
</dbReference>
<evidence type="ECO:0000259" key="8">
    <source>
        <dbReference type="PROSITE" id="PS50850"/>
    </source>
</evidence>
<dbReference type="InterPro" id="IPR020846">
    <property type="entry name" value="MFS_dom"/>
</dbReference>
<feature type="domain" description="Major facilitator superfamily (MFS) profile" evidence="8">
    <location>
        <begin position="9"/>
        <end position="384"/>
    </location>
</feature>
<name>A0A942UKT4_9BACI</name>
<dbReference type="Gene3D" id="1.20.1250.20">
    <property type="entry name" value="MFS general substrate transporter like domains"/>
    <property type="match status" value="1"/>
</dbReference>
<dbReference type="GO" id="GO:0022857">
    <property type="term" value="F:transmembrane transporter activity"/>
    <property type="evidence" value="ECO:0007669"/>
    <property type="project" value="InterPro"/>
</dbReference>
<evidence type="ECO:0000256" key="2">
    <source>
        <dbReference type="ARBA" id="ARBA00008335"/>
    </source>
</evidence>
<feature type="transmembrane region" description="Helical" evidence="7">
    <location>
        <begin position="98"/>
        <end position="122"/>
    </location>
</feature>
<proteinExistence type="inferred from homology"/>
<comment type="caution">
    <text evidence="9">The sequence shown here is derived from an EMBL/GenBank/DDBJ whole genome shotgun (WGS) entry which is preliminary data.</text>
</comment>
<evidence type="ECO:0000256" key="3">
    <source>
        <dbReference type="ARBA" id="ARBA00022448"/>
    </source>
</evidence>
<dbReference type="PANTHER" id="PTHR23514:SF3">
    <property type="entry name" value="BYPASS OF STOP CODON PROTEIN 6"/>
    <property type="match status" value="1"/>
</dbReference>
<evidence type="ECO:0000313" key="9">
    <source>
        <dbReference type="EMBL" id="MBS4223255.1"/>
    </source>
</evidence>
<accession>A0A942UKT4</accession>
<dbReference type="AlphaFoldDB" id="A0A942UKT4"/>
<feature type="transmembrane region" description="Helical" evidence="7">
    <location>
        <begin position="43"/>
        <end position="63"/>
    </location>
</feature>
<feature type="transmembrane region" description="Helical" evidence="7">
    <location>
        <begin position="327"/>
        <end position="353"/>
    </location>
</feature>
<evidence type="ECO:0000256" key="4">
    <source>
        <dbReference type="ARBA" id="ARBA00022692"/>
    </source>
</evidence>